<organism evidence="2 3">
    <name type="scientific">Aquirufa antheringensis</name>
    <dbReference type="NCBI Taxonomy" id="2516559"/>
    <lineage>
        <taxon>Bacteria</taxon>
        <taxon>Pseudomonadati</taxon>
        <taxon>Bacteroidota</taxon>
        <taxon>Cytophagia</taxon>
        <taxon>Cytophagales</taxon>
        <taxon>Flectobacillaceae</taxon>
        <taxon>Aquirufa</taxon>
    </lineage>
</organism>
<dbReference type="AlphaFoldDB" id="A0A4Q9B8J3"/>
<dbReference type="OrthoDB" id="965514at2"/>
<name>A0A4Q9B8J3_9BACT</name>
<comment type="caution">
    <text evidence="2">The sequence shown here is derived from an EMBL/GenBank/DDBJ whole genome shotgun (WGS) entry which is preliminary data.</text>
</comment>
<dbReference type="EMBL" id="SEWY01000006">
    <property type="protein sequence ID" value="TBH71169.1"/>
    <property type="molecule type" value="Genomic_DNA"/>
</dbReference>
<dbReference type="RefSeq" id="WP_130896252.1">
    <property type="nucleotide sequence ID" value="NZ_JAANOL010000001.1"/>
</dbReference>
<gene>
    <name evidence="2" type="ORF">EWU20_11205</name>
</gene>
<dbReference type="Proteomes" id="UP000293583">
    <property type="component" value="Unassembled WGS sequence"/>
</dbReference>
<evidence type="ECO:0008006" key="4">
    <source>
        <dbReference type="Google" id="ProtNLM"/>
    </source>
</evidence>
<keyword evidence="3" id="KW-1185">Reference proteome</keyword>
<evidence type="ECO:0000313" key="2">
    <source>
        <dbReference type="EMBL" id="TBH71169.1"/>
    </source>
</evidence>
<keyword evidence="1" id="KW-0812">Transmembrane</keyword>
<evidence type="ECO:0000313" key="3">
    <source>
        <dbReference type="Proteomes" id="UP000293583"/>
    </source>
</evidence>
<feature type="transmembrane region" description="Helical" evidence="1">
    <location>
        <begin position="35"/>
        <end position="56"/>
    </location>
</feature>
<keyword evidence="1" id="KW-0472">Membrane</keyword>
<proteinExistence type="predicted"/>
<keyword evidence="1" id="KW-1133">Transmembrane helix</keyword>
<sequence length="62" mass="6880">MRNNRLILVALLFLGLINFPLISLFDTSKTVGGVPVIYAYCLGVWFVVIALTGLILNDKNKK</sequence>
<accession>A0A4Q9B8J3</accession>
<evidence type="ECO:0000256" key="1">
    <source>
        <dbReference type="SAM" id="Phobius"/>
    </source>
</evidence>
<protein>
    <recommendedName>
        <fullName evidence="4">DUF3311 domain-containing protein</fullName>
    </recommendedName>
</protein>
<reference evidence="2 3" key="1">
    <citation type="submission" date="2019-02" db="EMBL/GenBank/DDBJ databases">
        <title>Genome of a new Bacteroidetes strain.</title>
        <authorList>
            <person name="Pitt A."/>
        </authorList>
    </citation>
    <scope>NUCLEOTIDE SEQUENCE [LARGE SCALE GENOMIC DNA]</scope>
    <source>
        <strain evidence="2 3">103A-SOEBACH</strain>
    </source>
</reference>